<organism evidence="1 2">
    <name type="scientific">Dryococelus australis</name>
    <dbReference type="NCBI Taxonomy" id="614101"/>
    <lineage>
        <taxon>Eukaryota</taxon>
        <taxon>Metazoa</taxon>
        <taxon>Ecdysozoa</taxon>
        <taxon>Arthropoda</taxon>
        <taxon>Hexapoda</taxon>
        <taxon>Insecta</taxon>
        <taxon>Pterygota</taxon>
        <taxon>Neoptera</taxon>
        <taxon>Polyneoptera</taxon>
        <taxon>Phasmatodea</taxon>
        <taxon>Verophasmatodea</taxon>
        <taxon>Anareolatae</taxon>
        <taxon>Phasmatidae</taxon>
        <taxon>Eurycanthinae</taxon>
        <taxon>Dryococelus</taxon>
    </lineage>
</organism>
<dbReference type="Proteomes" id="UP001159363">
    <property type="component" value="Chromosome 2"/>
</dbReference>
<name>A0ABQ9I7C4_9NEOP</name>
<gene>
    <name evidence="1" type="ORF">PR048_005129</name>
</gene>
<reference evidence="1 2" key="1">
    <citation type="submission" date="2023-02" db="EMBL/GenBank/DDBJ databases">
        <title>LHISI_Scaffold_Assembly.</title>
        <authorList>
            <person name="Stuart O.P."/>
            <person name="Cleave R."/>
            <person name="Magrath M.J.L."/>
            <person name="Mikheyev A.S."/>
        </authorList>
    </citation>
    <scope>NUCLEOTIDE SEQUENCE [LARGE SCALE GENOMIC DNA]</scope>
    <source>
        <strain evidence="1">Daus_M_001</strain>
        <tissue evidence="1">Leg muscle</tissue>
    </source>
</reference>
<accession>A0ABQ9I7C4</accession>
<evidence type="ECO:0000313" key="2">
    <source>
        <dbReference type="Proteomes" id="UP001159363"/>
    </source>
</evidence>
<sequence length="107" mass="12278">MSKVNKTGTVLTETMDKVECRNFWPQICSEVLTGQRSLVFDPAKLPSLPTITEAPDIMLAELAREEIKKFTCHKRKFCDKLTSKLIPLFADPYEVNNWVHPKCHELS</sequence>
<comment type="caution">
    <text evidence="1">The sequence shown here is derived from an EMBL/GenBank/DDBJ whole genome shotgun (WGS) entry which is preliminary data.</text>
</comment>
<proteinExistence type="predicted"/>
<keyword evidence="2" id="KW-1185">Reference proteome</keyword>
<evidence type="ECO:0000313" key="1">
    <source>
        <dbReference type="EMBL" id="KAJ8892548.1"/>
    </source>
</evidence>
<protein>
    <submittedName>
        <fullName evidence="1">Uncharacterized protein</fullName>
    </submittedName>
</protein>
<dbReference type="EMBL" id="JARBHB010000002">
    <property type="protein sequence ID" value="KAJ8892548.1"/>
    <property type="molecule type" value="Genomic_DNA"/>
</dbReference>